<dbReference type="PROSITE" id="PS51379">
    <property type="entry name" value="4FE4S_FER_2"/>
    <property type="match status" value="3"/>
</dbReference>
<dbReference type="Pfam" id="PF25160">
    <property type="entry name" value="LdpA_Fe-S-bd"/>
    <property type="match status" value="1"/>
</dbReference>
<dbReference type="STRING" id="709032.Sulku_0644"/>
<keyword evidence="2" id="KW-0479">Metal-binding</keyword>
<dbReference type="Proteomes" id="UP000008721">
    <property type="component" value="Chromosome"/>
</dbReference>
<name>E4U0T4_SULKY</name>
<evidence type="ECO:0000256" key="3">
    <source>
        <dbReference type="ARBA" id="ARBA00023004"/>
    </source>
</evidence>
<evidence type="ECO:0000256" key="2">
    <source>
        <dbReference type="ARBA" id="ARBA00022723"/>
    </source>
</evidence>
<feature type="domain" description="4Fe-4S ferredoxin-type" evidence="5">
    <location>
        <begin position="249"/>
        <end position="278"/>
    </location>
</feature>
<feature type="domain" description="4Fe-4S ferredoxin-type" evidence="5">
    <location>
        <begin position="280"/>
        <end position="309"/>
    </location>
</feature>
<dbReference type="PANTHER" id="PTHR43687:SF1">
    <property type="entry name" value="FERREDOXIN III"/>
    <property type="match status" value="1"/>
</dbReference>
<gene>
    <name evidence="6" type="ordered locus">Sulku_0644</name>
</gene>
<dbReference type="SUPFAM" id="SSF54862">
    <property type="entry name" value="4Fe-4S ferredoxins"/>
    <property type="match status" value="2"/>
</dbReference>
<evidence type="ECO:0000259" key="5">
    <source>
        <dbReference type="PROSITE" id="PS51379"/>
    </source>
</evidence>
<organism evidence="6 7">
    <name type="scientific">Sulfuricurvum kujiense (strain ATCC BAA-921 / DSM 16994 / JCM 11577 / YK-1)</name>
    <dbReference type="NCBI Taxonomy" id="709032"/>
    <lineage>
        <taxon>Bacteria</taxon>
        <taxon>Pseudomonadati</taxon>
        <taxon>Campylobacterota</taxon>
        <taxon>Epsilonproteobacteria</taxon>
        <taxon>Campylobacterales</taxon>
        <taxon>Sulfurimonadaceae</taxon>
        <taxon>Sulfuricurvum</taxon>
    </lineage>
</organism>
<proteinExistence type="predicted"/>
<dbReference type="HOGENOM" id="CLU_048087_3_1_7"/>
<reference evidence="6 7" key="1">
    <citation type="journal article" date="2012" name="Stand. Genomic Sci.">
        <title>Complete genome sequence of the sulfur compounds oxidizing chemolithoautotroph Sulfuricurvum kujiense type strain (YK-1(T)).</title>
        <authorList>
            <person name="Han C."/>
            <person name="Kotsyurbenko O."/>
            <person name="Chertkov O."/>
            <person name="Held B."/>
            <person name="Lapidus A."/>
            <person name="Nolan M."/>
            <person name="Lucas S."/>
            <person name="Hammon N."/>
            <person name="Deshpande S."/>
            <person name="Cheng J.F."/>
            <person name="Tapia R."/>
            <person name="Goodwin L.A."/>
            <person name="Pitluck S."/>
            <person name="Liolios K."/>
            <person name="Pagani I."/>
            <person name="Ivanova N."/>
            <person name="Mavromatis K."/>
            <person name="Mikhailova N."/>
            <person name="Pati A."/>
            <person name="Chen A."/>
            <person name="Palaniappan K."/>
            <person name="Land M."/>
            <person name="Hauser L."/>
            <person name="Chang Y.J."/>
            <person name="Jeffries C.D."/>
            <person name="Brambilla E.M."/>
            <person name="Rohde M."/>
            <person name="Spring S."/>
            <person name="Sikorski J."/>
            <person name="Goker M."/>
            <person name="Woyke T."/>
            <person name="Bristow J."/>
            <person name="Eisen J.A."/>
            <person name="Markowitz V."/>
            <person name="Hugenholtz P."/>
            <person name="Kyrpides N.C."/>
            <person name="Klenk H.P."/>
            <person name="Detter J.C."/>
        </authorList>
    </citation>
    <scope>NUCLEOTIDE SEQUENCE [LARGE SCALE GENOMIC DNA]</scope>
    <source>
        <strain evidence="7">ATCC BAA-921 / DSM 16994 / JCM 11577 / YK-1</strain>
    </source>
</reference>
<protein>
    <submittedName>
        <fullName evidence="6">4Fe-4S ferredoxin, iron-sulfur binding protein</fullName>
    </submittedName>
</protein>
<keyword evidence="3" id="KW-0408">Iron</keyword>
<dbReference type="InterPro" id="IPR057431">
    <property type="entry name" value="LdpA_Fe-S-bd"/>
</dbReference>
<dbReference type="InterPro" id="IPR017900">
    <property type="entry name" value="4Fe4S_Fe_S_CS"/>
</dbReference>
<dbReference type="InterPro" id="IPR050572">
    <property type="entry name" value="Fe-S_Ferredoxin"/>
</dbReference>
<dbReference type="InterPro" id="IPR017896">
    <property type="entry name" value="4Fe4S_Fe-S-bd"/>
</dbReference>
<keyword evidence="4" id="KW-0411">Iron-sulfur</keyword>
<dbReference type="PROSITE" id="PS00198">
    <property type="entry name" value="4FE4S_FER_1"/>
    <property type="match status" value="3"/>
</dbReference>
<sequence>MSLLELAPARCVRALSINSICSHCADVCPTNAINLSARLPSINQSLCVGCAGCVAVCPSEALGLDDFNPTEFFFSMASDAENVVSCQKNLPCIAALSVEHLISLCSLKKGLVLDTGHCNSCEIGDKVLEMMEGRIQSTNYLLEAIEIDERVVCEKIAYSSGETNEPKERRDFFKTFHLRGIAKVKHDFEKEVQSTTDEFIEAHIDSSHTQELRTKKITDRRKLFFTALKRVEKPSRFHVVDSSMIDFTSQKIMDEAKCTACQMCYRVCPTAALTSDMRNSKIDFDPFLCVKCHLCHDVCESDAISVSTSYNLTEWFEPKVQNLITYTVRRCDECDGLFSSVGGEKICHRCQLEEEEALELWGLNK</sequence>
<keyword evidence="7" id="KW-1185">Reference proteome</keyword>
<dbReference type="eggNOG" id="COG2768">
    <property type="taxonomic scope" value="Bacteria"/>
</dbReference>
<evidence type="ECO:0000313" key="6">
    <source>
        <dbReference type="EMBL" id="ADR33310.1"/>
    </source>
</evidence>
<dbReference type="OrthoDB" id="9808559at2"/>
<dbReference type="GO" id="GO:0051539">
    <property type="term" value="F:4 iron, 4 sulfur cluster binding"/>
    <property type="evidence" value="ECO:0007669"/>
    <property type="project" value="UniProtKB-KW"/>
</dbReference>
<dbReference type="eggNOG" id="COG1143">
    <property type="taxonomic scope" value="Bacteria"/>
</dbReference>
<feature type="domain" description="4Fe-4S ferredoxin-type" evidence="5">
    <location>
        <begin position="38"/>
        <end position="67"/>
    </location>
</feature>
<dbReference type="AlphaFoldDB" id="E4U0T4"/>
<dbReference type="GO" id="GO:0046872">
    <property type="term" value="F:metal ion binding"/>
    <property type="evidence" value="ECO:0007669"/>
    <property type="project" value="UniProtKB-KW"/>
</dbReference>
<evidence type="ECO:0000256" key="4">
    <source>
        <dbReference type="ARBA" id="ARBA00023014"/>
    </source>
</evidence>
<dbReference type="KEGG" id="sku:Sulku_0644"/>
<dbReference type="PANTHER" id="PTHR43687">
    <property type="entry name" value="ADENYLYLSULFATE REDUCTASE, BETA SUBUNIT"/>
    <property type="match status" value="1"/>
</dbReference>
<evidence type="ECO:0000256" key="1">
    <source>
        <dbReference type="ARBA" id="ARBA00022485"/>
    </source>
</evidence>
<dbReference type="Gene3D" id="3.30.70.20">
    <property type="match status" value="2"/>
</dbReference>
<keyword evidence="1" id="KW-0004">4Fe-4S</keyword>
<dbReference type="Pfam" id="PF12838">
    <property type="entry name" value="Fer4_7"/>
    <property type="match status" value="1"/>
</dbReference>
<evidence type="ECO:0000313" key="7">
    <source>
        <dbReference type="Proteomes" id="UP000008721"/>
    </source>
</evidence>
<accession>E4U0T4</accession>
<dbReference type="EMBL" id="CP002355">
    <property type="protein sequence ID" value="ADR33310.1"/>
    <property type="molecule type" value="Genomic_DNA"/>
</dbReference>
<dbReference type="RefSeq" id="WP_013459507.1">
    <property type="nucleotide sequence ID" value="NC_014762.1"/>
</dbReference>